<feature type="domain" description="Ionotropic glutamate receptor L-glutamate and glycine-binding" evidence="17">
    <location>
        <begin position="25"/>
        <end position="88"/>
    </location>
</feature>
<name>A0AAV4J5M0_9GAST</name>
<evidence type="ECO:0000256" key="8">
    <source>
        <dbReference type="ARBA" id="ARBA00023136"/>
    </source>
</evidence>
<reference evidence="18 19" key="1">
    <citation type="journal article" date="2021" name="Elife">
        <title>Chloroplast acquisition without the gene transfer in kleptoplastic sea slugs, Plakobranchus ocellatus.</title>
        <authorList>
            <person name="Maeda T."/>
            <person name="Takahashi S."/>
            <person name="Yoshida T."/>
            <person name="Shimamura S."/>
            <person name="Takaki Y."/>
            <person name="Nagai Y."/>
            <person name="Toyoda A."/>
            <person name="Suzuki Y."/>
            <person name="Arimoto A."/>
            <person name="Ishii H."/>
            <person name="Satoh N."/>
            <person name="Nishiyama T."/>
            <person name="Hasebe M."/>
            <person name="Maruyama T."/>
            <person name="Minagawa J."/>
            <person name="Obokata J."/>
            <person name="Shigenobu S."/>
        </authorList>
    </citation>
    <scope>NUCLEOTIDE SEQUENCE [LARGE SCALE GENOMIC DNA]</scope>
</reference>
<dbReference type="SMART" id="SM00079">
    <property type="entry name" value="PBPe"/>
    <property type="match status" value="1"/>
</dbReference>
<gene>
    <name evidence="18" type="ORF">ElyMa_004996100</name>
</gene>
<dbReference type="SUPFAM" id="SSF81324">
    <property type="entry name" value="Voltage-gated potassium channels"/>
    <property type="match status" value="1"/>
</dbReference>
<comment type="subcellular location">
    <subcellularLocation>
        <location evidence="1">Cell membrane</location>
        <topology evidence="1">Multi-pass membrane protein</topology>
    </subcellularLocation>
</comment>
<dbReference type="Proteomes" id="UP000762676">
    <property type="component" value="Unassembled WGS sequence"/>
</dbReference>
<evidence type="ECO:0000256" key="4">
    <source>
        <dbReference type="ARBA" id="ARBA00022692"/>
    </source>
</evidence>
<evidence type="ECO:0000259" key="17">
    <source>
        <dbReference type="SMART" id="SM00918"/>
    </source>
</evidence>
<proteinExistence type="predicted"/>
<evidence type="ECO:0000256" key="15">
    <source>
        <dbReference type="SAM" id="Phobius"/>
    </source>
</evidence>
<dbReference type="SUPFAM" id="SSF53850">
    <property type="entry name" value="Periplasmic binding protein-like II"/>
    <property type="match status" value="1"/>
</dbReference>
<dbReference type="InterPro" id="IPR001508">
    <property type="entry name" value="Iono_Glu_rcpt_met"/>
</dbReference>
<accession>A0AAV4J5M0</accession>
<keyword evidence="11" id="KW-1071">Ligand-gated ion channel</keyword>
<feature type="binding site" evidence="13">
    <location>
        <position position="104"/>
    </location>
    <ligand>
        <name>L-glutamate</name>
        <dbReference type="ChEBI" id="CHEBI:29985"/>
    </ligand>
</feature>
<keyword evidence="5 15" id="KW-1133">Transmembrane helix</keyword>
<dbReference type="SMART" id="SM00918">
    <property type="entry name" value="Lig_chan-Glu_bd"/>
    <property type="match status" value="1"/>
</dbReference>
<evidence type="ECO:0000256" key="1">
    <source>
        <dbReference type="ARBA" id="ARBA00004651"/>
    </source>
</evidence>
<sequence>MVEHNGQFSVQAGQPTTASSGGLNVLKVSTSDQAGKGGKDVYSGFVIDLLEEVARRAGFEVELFPNADGQVGASRGSGWTGVIGDVKDGRADIGAGAITVTSLREDAVDFSKPFMSNSINLLVQKPEWSSIGLGYLTRPFSTDYWIMVLVCLLLVGIVFFLIGKFSPYEWGNVAADRDPRGAKNSFTFRNSYLFALSTISWQGFREAPKSLSGRIMAAFWFLFVLFTLIAYTGNLTAYLLARPEQIPDMPFRTYEELLESSDIDVGSVNFGTTQEMLRKSHSETLRSLWSKMNSARSFVEDYEDGVQRAEGSNGGFVMFMESASAEYYARKHCDLMVFGENLFPTSMAFALPKTSVWK</sequence>
<dbReference type="Gene3D" id="3.40.190.10">
    <property type="entry name" value="Periplasmic binding protein-like II"/>
    <property type="match status" value="1"/>
</dbReference>
<dbReference type="InterPro" id="IPR019594">
    <property type="entry name" value="Glu/Gly-bd"/>
</dbReference>
<keyword evidence="10" id="KW-0325">Glycoprotein</keyword>
<dbReference type="FunFam" id="3.40.190.10:FF:000078">
    <property type="entry name" value="glutamate receptor ionotropic, NMDA 3B"/>
    <property type="match status" value="1"/>
</dbReference>
<evidence type="ECO:0000313" key="18">
    <source>
        <dbReference type="EMBL" id="GFS17989.1"/>
    </source>
</evidence>
<dbReference type="PRINTS" id="PR00177">
    <property type="entry name" value="NMDARECEPTOR"/>
</dbReference>
<feature type="binding site" evidence="13">
    <location>
        <position position="273"/>
    </location>
    <ligand>
        <name>L-glutamate</name>
        <dbReference type="ChEBI" id="CHEBI:29985"/>
    </ligand>
</feature>
<dbReference type="GO" id="GO:0005886">
    <property type="term" value="C:plasma membrane"/>
    <property type="evidence" value="ECO:0007669"/>
    <property type="project" value="UniProtKB-SubCell"/>
</dbReference>
<dbReference type="AlphaFoldDB" id="A0AAV4J5M0"/>
<dbReference type="Pfam" id="PF10613">
    <property type="entry name" value="Lig_chan-Glu_bd"/>
    <property type="match status" value="1"/>
</dbReference>
<keyword evidence="4 15" id="KW-0812">Transmembrane</keyword>
<evidence type="ECO:0000256" key="6">
    <source>
        <dbReference type="ARBA" id="ARBA00023054"/>
    </source>
</evidence>
<evidence type="ECO:0000259" key="16">
    <source>
        <dbReference type="SMART" id="SM00079"/>
    </source>
</evidence>
<feature type="domain" description="Ionotropic glutamate receptor C-terminal" evidence="16">
    <location>
        <begin position="25"/>
        <end position="358"/>
    </location>
</feature>
<comment type="caution">
    <text evidence="18">The sequence shown here is derived from an EMBL/GenBank/DDBJ whole genome shotgun (WGS) entry which is preliminary data.</text>
</comment>
<evidence type="ECO:0000256" key="3">
    <source>
        <dbReference type="ARBA" id="ARBA00022475"/>
    </source>
</evidence>
<keyword evidence="19" id="KW-1185">Reference proteome</keyword>
<evidence type="ECO:0000256" key="13">
    <source>
        <dbReference type="PIRSR" id="PIRSR601508-1"/>
    </source>
</evidence>
<keyword evidence="3" id="KW-1003">Cell membrane</keyword>
<feature type="binding site" evidence="13">
    <location>
        <position position="321"/>
    </location>
    <ligand>
        <name>L-glutamate</name>
        <dbReference type="ChEBI" id="CHEBI:29985"/>
    </ligand>
</feature>
<dbReference type="GO" id="GO:0038023">
    <property type="term" value="F:signaling receptor activity"/>
    <property type="evidence" value="ECO:0007669"/>
    <property type="project" value="InterPro"/>
</dbReference>
<organism evidence="18 19">
    <name type="scientific">Elysia marginata</name>
    <dbReference type="NCBI Taxonomy" id="1093978"/>
    <lineage>
        <taxon>Eukaryota</taxon>
        <taxon>Metazoa</taxon>
        <taxon>Spiralia</taxon>
        <taxon>Lophotrochozoa</taxon>
        <taxon>Mollusca</taxon>
        <taxon>Gastropoda</taxon>
        <taxon>Heterobranchia</taxon>
        <taxon>Euthyneura</taxon>
        <taxon>Panpulmonata</taxon>
        <taxon>Sacoglossa</taxon>
        <taxon>Placobranchoidea</taxon>
        <taxon>Plakobranchidae</taxon>
        <taxon>Elysia</taxon>
    </lineage>
</organism>
<evidence type="ECO:0000256" key="11">
    <source>
        <dbReference type="ARBA" id="ARBA00023286"/>
    </source>
</evidence>
<evidence type="ECO:0000256" key="9">
    <source>
        <dbReference type="ARBA" id="ARBA00023170"/>
    </source>
</evidence>
<dbReference type="Gene3D" id="1.10.287.70">
    <property type="match status" value="1"/>
</dbReference>
<keyword evidence="9 18" id="KW-0675">Receptor</keyword>
<dbReference type="PANTHER" id="PTHR18966">
    <property type="entry name" value="IONOTROPIC GLUTAMATE RECEPTOR"/>
    <property type="match status" value="1"/>
</dbReference>
<dbReference type="GO" id="GO:0043226">
    <property type="term" value="C:organelle"/>
    <property type="evidence" value="ECO:0007669"/>
    <property type="project" value="UniProtKB-ARBA"/>
</dbReference>
<keyword evidence="6" id="KW-0175">Coiled coil</keyword>
<evidence type="ECO:0000256" key="7">
    <source>
        <dbReference type="ARBA" id="ARBA00023065"/>
    </source>
</evidence>
<evidence type="ECO:0000313" key="19">
    <source>
        <dbReference type="Proteomes" id="UP000762676"/>
    </source>
</evidence>
<dbReference type="InterPro" id="IPR001320">
    <property type="entry name" value="Iontro_rcpt_C"/>
</dbReference>
<dbReference type="InterPro" id="IPR015683">
    <property type="entry name" value="Ionotropic_Glu_rcpt"/>
</dbReference>
<evidence type="ECO:0000256" key="2">
    <source>
        <dbReference type="ARBA" id="ARBA00022448"/>
    </source>
</evidence>
<keyword evidence="7" id="KW-0406">Ion transport</keyword>
<protein>
    <submittedName>
        <fullName evidence="18">Glutamate receptor 3</fullName>
    </submittedName>
</protein>
<feature type="transmembrane region" description="Helical" evidence="15">
    <location>
        <begin position="216"/>
        <end position="241"/>
    </location>
</feature>
<keyword evidence="12" id="KW-0407">Ion channel</keyword>
<evidence type="ECO:0000256" key="12">
    <source>
        <dbReference type="ARBA" id="ARBA00023303"/>
    </source>
</evidence>
<dbReference type="Pfam" id="PF00060">
    <property type="entry name" value="Lig_chan"/>
    <property type="match status" value="1"/>
</dbReference>
<evidence type="ECO:0000256" key="14">
    <source>
        <dbReference type="PIRSR" id="PIRSR601508-2"/>
    </source>
</evidence>
<evidence type="ECO:0000256" key="5">
    <source>
        <dbReference type="ARBA" id="ARBA00022989"/>
    </source>
</evidence>
<feature type="binding site" evidence="13">
    <location>
        <position position="99"/>
    </location>
    <ligand>
        <name>L-glutamate</name>
        <dbReference type="ChEBI" id="CHEBI:29985"/>
    </ligand>
</feature>
<dbReference type="EMBL" id="BMAT01009990">
    <property type="protein sequence ID" value="GFS17989.1"/>
    <property type="molecule type" value="Genomic_DNA"/>
</dbReference>
<feature type="transmembrane region" description="Helical" evidence="15">
    <location>
        <begin position="144"/>
        <end position="165"/>
    </location>
</feature>
<feature type="site" description="Interaction with the cone snail toxin Con-ikot-ikot" evidence="14">
    <location>
        <position position="278"/>
    </location>
</feature>
<evidence type="ECO:0000256" key="10">
    <source>
        <dbReference type="ARBA" id="ARBA00023180"/>
    </source>
</evidence>
<keyword evidence="8 15" id="KW-0472">Membrane</keyword>
<dbReference type="GO" id="GO:0015276">
    <property type="term" value="F:ligand-gated monoatomic ion channel activity"/>
    <property type="evidence" value="ECO:0007669"/>
    <property type="project" value="InterPro"/>
</dbReference>
<keyword evidence="2" id="KW-0813">Transport</keyword>